<organism evidence="5 6">
    <name type="scientific">Pseudocohnilembus persalinus</name>
    <name type="common">Ciliate</name>
    <dbReference type="NCBI Taxonomy" id="266149"/>
    <lineage>
        <taxon>Eukaryota</taxon>
        <taxon>Sar</taxon>
        <taxon>Alveolata</taxon>
        <taxon>Ciliophora</taxon>
        <taxon>Intramacronucleata</taxon>
        <taxon>Oligohymenophorea</taxon>
        <taxon>Scuticociliatia</taxon>
        <taxon>Philasterida</taxon>
        <taxon>Pseudocohnilembidae</taxon>
        <taxon>Pseudocohnilembus</taxon>
    </lineage>
</organism>
<feature type="chain" id="PRO_5006867696" evidence="3">
    <location>
        <begin position="27"/>
        <end position="1030"/>
    </location>
</feature>
<dbReference type="InParanoid" id="A0A0V0R704"/>
<keyword evidence="3" id="KW-0732">Signal</keyword>
<feature type="signal peptide" evidence="3">
    <location>
        <begin position="1"/>
        <end position="26"/>
    </location>
</feature>
<gene>
    <name evidence="5" type="ORF">PPERSA_05336</name>
</gene>
<dbReference type="InterPro" id="IPR000742">
    <property type="entry name" value="EGF"/>
</dbReference>
<keyword evidence="2" id="KW-1133">Transmembrane helix</keyword>
<dbReference type="EMBL" id="LDAU01000042">
    <property type="protein sequence ID" value="KRX09944.1"/>
    <property type="molecule type" value="Genomic_DNA"/>
</dbReference>
<protein>
    <submittedName>
        <fullName evidence="5">Insulin-like growth factor binding protein, N-terminal</fullName>
    </submittedName>
</protein>
<dbReference type="OrthoDB" id="10035969at2759"/>
<feature type="domain" description="EGF-like" evidence="4">
    <location>
        <begin position="527"/>
        <end position="566"/>
    </location>
</feature>
<reference evidence="5 6" key="1">
    <citation type="journal article" date="2015" name="Sci. Rep.">
        <title>Genome of the facultative scuticociliatosis pathogen Pseudocohnilembus persalinus provides insight into its virulence through horizontal gene transfer.</title>
        <authorList>
            <person name="Xiong J."/>
            <person name="Wang G."/>
            <person name="Cheng J."/>
            <person name="Tian M."/>
            <person name="Pan X."/>
            <person name="Warren A."/>
            <person name="Jiang C."/>
            <person name="Yuan D."/>
            <person name="Miao W."/>
        </authorList>
    </citation>
    <scope>NUCLEOTIDE SEQUENCE [LARGE SCALE GENOMIC DNA]</scope>
    <source>
        <strain evidence="5">36N120E</strain>
    </source>
</reference>
<evidence type="ECO:0000256" key="1">
    <source>
        <dbReference type="SAM" id="MobiDB-lite"/>
    </source>
</evidence>
<dbReference type="PANTHER" id="PTHR15332">
    <property type="entry name" value="PROPROTEIN CONVERTASE SUBTILISIN_KEXIN TYPE 5-LIKE"/>
    <property type="match status" value="1"/>
</dbReference>
<dbReference type="SMART" id="SM00261">
    <property type="entry name" value="FU"/>
    <property type="match status" value="7"/>
</dbReference>
<accession>A0A0V0R704</accession>
<dbReference type="PANTHER" id="PTHR15332:SF175">
    <property type="entry name" value="PROPROTEIN CONVERTASE SUBTILISIN_KEXIN TYPE 5-LIKE"/>
    <property type="match status" value="1"/>
</dbReference>
<evidence type="ECO:0000256" key="3">
    <source>
        <dbReference type="SAM" id="SignalP"/>
    </source>
</evidence>
<comment type="caution">
    <text evidence="5">The sequence shown here is derived from an EMBL/GenBank/DDBJ whole genome shotgun (WGS) entry which is preliminary data.</text>
</comment>
<dbReference type="OMA" id="YCEICTD"/>
<keyword evidence="6" id="KW-1185">Reference proteome</keyword>
<feature type="compositionally biased region" description="Polar residues" evidence="1">
    <location>
        <begin position="947"/>
        <end position="960"/>
    </location>
</feature>
<evidence type="ECO:0000259" key="4">
    <source>
        <dbReference type="SMART" id="SM00181"/>
    </source>
</evidence>
<keyword evidence="2" id="KW-0472">Membrane</keyword>
<dbReference type="InterPro" id="IPR006212">
    <property type="entry name" value="Furin_repeat"/>
</dbReference>
<evidence type="ECO:0000256" key="2">
    <source>
        <dbReference type="SAM" id="Phobius"/>
    </source>
</evidence>
<dbReference type="AlphaFoldDB" id="A0A0V0R704"/>
<feature type="compositionally biased region" description="Basic residues" evidence="1">
    <location>
        <begin position="961"/>
        <end position="971"/>
    </location>
</feature>
<feature type="transmembrane region" description="Helical" evidence="2">
    <location>
        <begin position="794"/>
        <end position="813"/>
    </location>
</feature>
<feature type="region of interest" description="Disordered" evidence="1">
    <location>
        <begin position="947"/>
        <end position="975"/>
    </location>
</feature>
<dbReference type="SMART" id="SM00181">
    <property type="entry name" value="EGF"/>
    <property type="match status" value="5"/>
</dbReference>
<evidence type="ECO:0000313" key="5">
    <source>
        <dbReference type="EMBL" id="KRX09944.1"/>
    </source>
</evidence>
<proteinExistence type="predicted"/>
<dbReference type="Gene3D" id="2.10.220.10">
    <property type="entry name" value="Hormone Receptor, Insulin-like Growth Factor Receptor 1, Chain A, domain 2"/>
    <property type="match status" value="2"/>
</dbReference>
<feature type="domain" description="EGF-like" evidence="4">
    <location>
        <begin position="665"/>
        <end position="705"/>
    </location>
</feature>
<dbReference type="Proteomes" id="UP000054937">
    <property type="component" value="Unassembled WGS sequence"/>
</dbReference>
<feature type="domain" description="EGF-like" evidence="4">
    <location>
        <begin position="480"/>
        <end position="519"/>
    </location>
</feature>
<feature type="domain" description="EGF-like" evidence="4">
    <location>
        <begin position="430"/>
        <end position="472"/>
    </location>
</feature>
<evidence type="ECO:0000313" key="6">
    <source>
        <dbReference type="Proteomes" id="UP000054937"/>
    </source>
</evidence>
<keyword evidence="2" id="KW-0812">Transmembrane</keyword>
<dbReference type="InterPro" id="IPR009030">
    <property type="entry name" value="Growth_fac_rcpt_cys_sf"/>
</dbReference>
<sequence>MSKFTNKINQVILFCWIIVIFNPVQAIQLDTTQWQEVDITNNFITQSFVQDFIYGYSRVHDSLKLSQTKYANLIRSSSNPGEILIQFLDEYGNQQCSQRISVVFNQKYSLTNTNVEGEFFLAYTSYFSNIYQVFFGFLDESCNFSRGLSAPDQPDDFTNISFLSILAKTGKDNVYVVSQTFFSPYYLYLMILGISDTSTYGIKKHVKLGISNFRENLFSIQAFSDDYAVIFARNTINKLQKITINSDGNDVWDTPQNQGIFLDLNNISNFIQNKAIQIENTNKYSIVTGDYNQYIFTIYTFQYNGDGEIQDICLKTYSNQFGSMGIEFFYALEFGVINQDFVWVKGDNQYDNRKSFIFFANPMDCQVYRNPDDSSIYKYQLEHFSRSHIFHTYYSNQTVSLIASSSYIDGSSDQNLQAIRISIEENCPKYCAVCIGFENCDSCVSANVQRNVNNQCKCPDKYYQDQLSDDCSECPQYCEICTDQFTCQSCISSDGERDVSNLCICKDGYYQDTENDNCLECPQYCEICTDQFTCQSCISSDGERDVSNLCKCIDGYYQDGESDDCIECSEFCATCSNKQSCDSCPFSSALRDKNNKCSCINRYYQDKGQETCLLCPPICDICSSYNQCETCTNPNFIGPNCNLSKNEYFLDENKRIKKCPSKCIGCDGESRKCIKCQEGNRQDLSKNCDCLPGFHDNWGLYKKCIKCPLFCKNCIDENYCTECDDGYVLNKITNKCGKCAHGEIWNQFTEQCQECFYYKKQCLFYCPDNTIKGKFNTCIEKVYKEQTISHEKQLIYLGICYILQLIIFGILMVRKVNKIIKYVSEEHLNNIKKEYEQQVEEEYQMAIEQNLQQINKLKLFDFYLRRDISKYQKKIEAIFKKIQEHPNVDSELKKLKKDASFLITQQSVLQQIYKDFIKEHGYQNKKKKKKRQQQIQTNTIANTQNQDSLQIQVQRSQNRPQMKKKKKKRKEKEKEIKKIYNHQDSSSITIENKDNIKQNNNNNDNDNQNDIEINYNQNNINKKIFVPLKQ</sequence>
<name>A0A0V0R704_PSEPJ</name>
<dbReference type="SUPFAM" id="SSF57184">
    <property type="entry name" value="Growth factor receptor domain"/>
    <property type="match status" value="2"/>
</dbReference>
<feature type="domain" description="EGF-like" evidence="4">
    <location>
        <begin position="706"/>
        <end position="737"/>
    </location>
</feature>